<evidence type="ECO:0000259" key="3">
    <source>
        <dbReference type="Pfam" id="PF06586"/>
    </source>
</evidence>
<dbReference type="EMBL" id="SNXW01000011">
    <property type="protein sequence ID" value="TDP80763.1"/>
    <property type="molecule type" value="Genomic_DNA"/>
</dbReference>
<gene>
    <name evidence="5" type="ORF">EV672_111100</name>
</gene>
<evidence type="ECO:0000256" key="2">
    <source>
        <dbReference type="SAM" id="SignalP"/>
    </source>
</evidence>
<feature type="region of interest" description="Disordered" evidence="1">
    <location>
        <begin position="132"/>
        <end position="161"/>
    </location>
</feature>
<keyword evidence="6" id="KW-1185">Reference proteome</keyword>
<accession>A0A4R6R4J5</accession>
<sequence>MTTPLNTLRALLLAGLISTSALSVVQAAQFITVRDGDSSIASMSLRDPTRITLQGGKIVDVVGDVYDQTRNPNGRITVMTDAESGEIFVQPVLVGGAGYQAVTLTLKTDLGTYSLLLKPLDMPADAIVMQSRGKAQPPGAARAASSYSQEPARGQTPEFTSSSYVRSIKGWMLAMASNRAPEAVDVRRVDKRIALWSEVTFTLDDSWVGKAMVGDRFTLTNVSDRTLILDEREFYRNGVLAVTVFKHQVEPGTSTPVWVLRTRSEQD</sequence>
<evidence type="ECO:0000313" key="5">
    <source>
        <dbReference type="EMBL" id="TDP80763.1"/>
    </source>
</evidence>
<keyword evidence="2" id="KW-0732">Signal</keyword>
<evidence type="ECO:0000313" key="6">
    <source>
        <dbReference type="Proteomes" id="UP000294593"/>
    </source>
</evidence>
<reference evidence="5 6" key="1">
    <citation type="submission" date="2019-03" db="EMBL/GenBank/DDBJ databases">
        <title>Genomic Encyclopedia of Type Strains, Phase IV (KMG-IV): sequencing the most valuable type-strain genomes for metagenomic binning, comparative biology and taxonomic classification.</title>
        <authorList>
            <person name="Goeker M."/>
        </authorList>
    </citation>
    <scope>NUCLEOTIDE SEQUENCE [LARGE SCALE GENOMIC DNA]</scope>
    <source>
        <strain evidence="5 6">DSM 11901</strain>
    </source>
</reference>
<dbReference type="AlphaFoldDB" id="A0A4R6R4J5"/>
<dbReference type="InterPro" id="IPR010563">
    <property type="entry name" value="TraK_N"/>
</dbReference>
<dbReference type="Pfam" id="PF23536">
    <property type="entry name" value="TraK_C"/>
    <property type="match status" value="1"/>
</dbReference>
<protein>
    <submittedName>
        <fullName evidence="5">Conjugal transfer pilus assembly protein TraK</fullName>
    </submittedName>
</protein>
<evidence type="ECO:0000259" key="4">
    <source>
        <dbReference type="Pfam" id="PF23536"/>
    </source>
</evidence>
<proteinExistence type="predicted"/>
<dbReference type="RefSeq" id="WP_083506330.1">
    <property type="nucleotide sequence ID" value="NZ_SNXW01000011.1"/>
</dbReference>
<evidence type="ECO:0000256" key="1">
    <source>
        <dbReference type="SAM" id="MobiDB-lite"/>
    </source>
</evidence>
<feature type="chain" id="PRO_5020998319" evidence="2">
    <location>
        <begin position="24"/>
        <end position="267"/>
    </location>
</feature>
<dbReference type="OrthoDB" id="8700053at2"/>
<feature type="signal peptide" evidence="2">
    <location>
        <begin position="1"/>
        <end position="23"/>
    </location>
</feature>
<feature type="domain" description="TraK C-terminal" evidence="4">
    <location>
        <begin position="161"/>
        <end position="259"/>
    </location>
</feature>
<dbReference type="Proteomes" id="UP000294593">
    <property type="component" value="Unassembled WGS sequence"/>
</dbReference>
<comment type="caution">
    <text evidence="5">The sequence shown here is derived from an EMBL/GenBank/DDBJ whole genome shotgun (WGS) entry which is preliminary data.</text>
</comment>
<name>A0A4R6R4J5_9BURK</name>
<dbReference type="InterPro" id="IPR055397">
    <property type="entry name" value="TraK_C"/>
</dbReference>
<dbReference type="Pfam" id="PF06586">
    <property type="entry name" value="TraK_N"/>
    <property type="match status" value="1"/>
</dbReference>
<organism evidence="5 6">
    <name type="scientific">Aquabacterium commune</name>
    <dbReference type="NCBI Taxonomy" id="70586"/>
    <lineage>
        <taxon>Bacteria</taxon>
        <taxon>Pseudomonadati</taxon>
        <taxon>Pseudomonadota</taxon>
        <taxon>Betaproteobacteria</taxon>
        <taxon>Burkholderiales</taxon>
        <taxon>Aquabacterium</taxon>
    </lineage>
</organism>
<feature type="domain" description="TraK N-terminal" evidence="3">
    <location>
        <begin position="32"/>
        <end position="135"/>
    </location>
</feature>